<dbReference type="EMBL" id="ASPP01029313">
    <property type="protein sequence ID" value="ETO04471.1"/>
    <property type="molecule type" value="Genomic_DNA"/>
</dbReference>
<reference evidence="2 3" key="1">
    <citation type="journal article" date="2013" name="Curr. Biol.">
        <title>The Genome of the Foraminiferan Reticulomyxa filosa.</title>
        <authorList>
            <person name="Glockner G."/>
            <person name="Hulsmann N."/>
            <person name="Schleicher M."/>
            <person name="Noegel A.A."/>
            <person name="Eichinger L."/>
            <person name="Gallinger C."/>
            <person name="Pawlowski J."/>
            <person name="Sierra R."/>
            <person name="Euteneuer U."/>
            <person name="Pillet L."/>
            <person name="Moustafa A."/>
            <person name="Platzer M."/>
            <person name="Groth M."/>
            <person name="Szafranski K."/>
            <person name="Schliwa M."/>
        </authorList>
    </citation>
    <scope>NUCLEOTIDE SEQUENCE [LARGE SCALE GENOMIC DNA]</scope>
</reference>
<name>X6LSY1_RETFI</name>
<accession>X6LSY1</accession>
<keyword evidence="1" id="KW-0472">Membrane</keyword>
<dbReference type="OrthoDB" id="76265at2759"/>
<comment type="caution">
    <text evidence="2">The sequence shown here is derived from an EMBL/GenBank/DDBJ whole genome shotgun (WGS) entry which is preliminary data.</text>
</comment>
<gene>
    <name evidence="2" type="ORF">RFI_32926</name>
</gene>
<dbReference type="Proteomes" id="UP000023152">
    <property type="component" value="Unassembled WGS sequence"/>
</dbReference>
<proteinExistence type="predicted"/>
<evidence type="ECO:0000313" key="3">
    <source>
        <dbReference type="Proteomes" id="UP000023152"/>
    </source>
</evidence>
<protein>
    <submittedName>
        <fullName evidence="2">Uncharacterized protein</fullName>
    </submittedName>
</protein>
<sequence length="198" mass="24049">MYFIAKKNNNNDIILFTFFFSLSLFSLHYLFILHASNIIYTYIFGRGHRLLNVPTNPYLPYLFDGEEILMSTRLWTHGYDLYLPDRDIIYHIYEQYYKRPLFWNDNWNEEKRGAVKAAQNRINYILQLYDQYPKRGHLDLRDIDKYSLGKQRDPKLFWRWFKYNFQTKESPDFCSKLRNGGFVRIPTNSELATQSLYT</sequence>
<feature type="transmembrane region" description="Helical" evidence="1">
    <location>
        <begin position="12"/>
        <end position="31"/>
    </location>
</feature>
<dbReference type="InterPro" id="IPR021067">
    <property type="entry name" value="Glycosyltransferase"/>
</dbReference>
<evidence type="ECO:0000256" key="1">
    <source>
        <dbReference type="SAM" id="Phobius"/>
    </source>
</evidence>
<organism evidence="2 3">
    <name type="scientific">Reticulomyxa filosa</name>
    <dbReference type="NCBI Taxonomy" id="46433"/>
    <lineage>
        <taxon>Eukaryota</taxon>
        <taxon>Sar</taxon>
        <taxon>Rhizaria</taxon>
        <taxon>Retaria</taxon>
        <taxon>Foraminifera</taxon>
        <taxon>Monothalamids</taxon>
        <taxon>Reticulomyxidae</taxon>
        <taxon>Reticulomyxa</taxon>
    </lineage>
</organism>
<keyword evidence="3" id="KW-1185">Reference proteome</keyword>
<dbReference type="AlphaFoldDB" id="X6LSY1"/>
<dbReference type="PANTHER" id="PTHR34496:SF10">
    <property type="entry name" value="GLCNAC TRANSFERASE"/>
    <property type="match status" value="1"/>
</dbReference>
<keyword evidence="1" id="KW-1133">Transmembrane helix</keyword>
<dbReference type="PANTHER" id="PTHR34496">
    <property type="entry name" value="GLCNAC TRANSFERASE-RELATED"/>
    <property type="match status" value="1"/>
</dbReference>
<keyword evidence="1" id="KW-0812">Transmembrane</keyword>
<dbReference type="Pfam" id="PF11397">
    <property type="entry name" value="GlcNAc"/>
    <property type="match status" value="1"/>
</dbReference>
<evidence type="ECO:0000313" key="2">
    <source>
        <dbReference type="EMBL" id="ETO04471.1"/>
    </source>
</evidence>